<proteinExistence type="predicted"/>
<gene>
    <name evidence="1" type="ORF">EDD18DRAFT_1164925</name>
</gene>
<dbReference type="EMBL" id="JAUEPU010000014">
    <property type="protein sequence ID" value="KAK0497007.1"/>
    <property type="molecule type" value="Genomic_DNA"/>
</dbReference>
<evidence type="ECO:0000313" key="1">
    <source>
        <dbReference type="EMBL" id="KAK0497007.1"/>
    </source>
</evidence>
<name>A0AA39UNT9_9AGAR</name>
<reference evidence="1" key="1">
    <citation type="submission" date="2023-06" db="EMBL/GenBank/DDBJ databases">
        <authorList>
            <consortium name="Lawrence Berkeley National Laboratory"/>
            <person name="Ahrendt S."/>
            <person name="Sahu N."/>
            <person name="Indic B."/>
            <person name="Wong-Bajracharya J."/>
            <person name="Merenyi Z."/>
            <person name="Ke H.-M."/>
            <person name="Monk M."/>
            <person name="Kocsube S."/>
            <person name="Drula E."/>
            <person name="Lipzen A."/>
            <person name="Balint B."/>
            <person name="Henrissat B."/>
            <person name="Andreopoulos B."/>
            <person name="Martin F.M."/>
            <person name="Harder C.B."/>
            <person name="Rigling D."/>
            <person name="Ford K.L."/>
            <person name="Foster G.D."/>
            <person name="Pangilinan J."/>
            <person name="Papanicolaou A."/>
            <person name="Barry K."/>
            <person name="LaButti K."/>
            <person name="Viragh M."/>
            <person name="Koriabine M."/>
            <person name="Yan M."/>
            <person name="Riley R."/>
            <person name="Champramary S."/>
            <person name="Plett K.L."/>
            <person name="Tsai I.J."/>
            <person name="Slot J."/>
            <person name="Sipos G."/>
            <person name="Plett J."/>
            <person name="Nagy L.G."/>
            <person name="Grigoriev I.V."/>
        </authorList>
    </citation>
    <scope>NUCLEOTIDE SEQUENCE</scope>
    <source>
        <strain evidence="1">HWK02</strain>
    </source>
</reference>
<dbReference type="AlphaFoldDB" id="A0AA39UNT9"/>
<comment type="caution">
    <text evidence="1">The sequence shown here is derived from an EMBL/GenBank/DDBJ whole genome shotgun (WGS) entry which is preliminary data.</text>
</comment>
<keyword evidence="2" id="KW-1185">Reference proteome</keyword>
<accession>A0AA39UNT9</accession>
<sequence>MTLTFFHPSLAAWYLRQPITSWQPKDRYLTRLALFHQSNVAVAYYYANTNLGHLVNTYHRHRQLSISDLTTTPTHSLKTHDFVYHLAFPFPRSTTHAWLPLMTEPISYPNIMMCAGRTSSRYVSNLKFPHYLDERTSSKQPDRNSSSPAKSQWRFRFTCNGAPLRHVSRFLRYLVSGSFTLEVEFQRPCRTCFNTDPNLTTTNMNQLMFA</sequence>
<protein>
    <submittedName>
        <fullName evidence="1">Uncharacterized protein</fullName>
    </submittedName>
</protein>
<evidence type="ECO:0000313" key="2">
    <source>
        <dbReference type="Proteomes" id="UP001175228"/>
    </source>
</evidence>
<organism evidence="1 2">
    <name type="scientific">Armillaria luteobubalina</name>
    <dbReference type="NCBI Taxonomy" id="153913"/>
    <lineage>
        <taxon>Eukaryota</taxon>
        <taxon>Fungi</taxon>
        <taxon>Dikarya</taxon>
        <taxon>Basidiomycota</taxon>
        <taxon>Agaricomycotina</taxon>
        <taxon>Agaricomycetes</taxon>
        <taxon>Agaricomycetidae</taxon>
        <taxon>Agaricales</taxon>
        <taxon>Marasmiineae</taxon>
        <taxon>Physalacriaceae</taxon>
        <taxon>Armillaria</taxon>
    </lineage>
</organism>
<dbReference type="Proteomes" id="UP001175228">
    <property type="component" value="Unassembled WGS sequence"/>
</dbReference>